<dbReference type="EMBL" id="CP022515">
    <property type="protein sequence ID" value="ASO05814.1"/>
    <property type="molecule type" value="Genomic_DNA"/>
</dbReference>
<name>A0A221UWT7_9FLAO</name>
<gene>
    <name evidence="1" type="ORF">AREALGSMS7_02366</name>
</gene>
<evidence type="ECO:0000313" key="1">
    <source>
        <dbReference type="EMBL" id="ASO05814.1"/>
    </source>
</evidence>
<dbReference type="AlphaFoldDB" id="A0A221UWT7"/>
<sequence>MKTATLIFLTIGLFALNGCNQKTDVNAMLDNSETRSEIFDAIANNHSYMTGFMENMQESDHAMQMMQGNNKMMGGMMKGDGMQMMMKDSTMMKKMMQSMMKDGKMMGNMMKMMHEKGMMSEDCMESCKNMMAEEGLDIIEQGEMELSKSQSHGDHH</sequence>
<dbReference type="KEGG" id="aalg:AREALGSMS7_02366"/>
<reference evidence="1 2" key="1">
    <citation type="submission" date="2017-07" db="EMBL/GenBank/DDBJ databases">
        <title>Genome Sequence of Arenibacter algicola Strain SMS7 Isolated from a culture of the Diatom Skeletonema marinoi.</title>
        <authorList>
            <person name="Topel M."/>
            <person name="Pinder M.I.M."/>
            <person name="Johansson O.N."/>
            <person name="Kourtchenko O."/>
            <person name="Godhe A."/>
            <person name="Clarke A.K."/>
        </authorList>
    </citation>
    <scope>NUCLEOTIDE SEQUENCE [LARGE SCALE GENOMIC DNA]</scope>
    <source>
        <strain evidence="1 2">SMS7</strain>
    </source>
</reference>
<dbReference type="Proteomes" id="UP000204551">
    <property type="component" value="Chromosome"/>
</dbReference>
<accession>A0A221UWT7</accession>
<evidence type="ECO:0008006" key="3">
    <source>
        <dbReference type="Google" id="ProtNLM"/>
    </source>
</evidence>
<organism evidence="1 2">
    <name type="scientific">Arenibacter algicola</name>
    <dbReference type="NCBI Taxonomy" id="616991"/>
    <lineage>
        <taxon>Bacteria</taxon>
        <taxon>Pseudomonadati</taxon>
        <taxon>Bacteroidota</taxon>
        <taxon>Flavobacteriia</taxon>
        <taxon>Flavobacteriales</taxon>
        <taxon>Flavobacteriaceae</taxon>
        <taxon>Arenibacter</taxon>
    </lineage>
</organism>
<dbReference type="RefSeq" id="WP_093978461.1">
    <property type="nucleotide sequence ID" value="NZ_CP022515.1"/>
</dbReference>
<evidence type="ECO:0000313" key="2">
    <source>
        <dbReference type="Proteomes" id="UP000204551"/>
    </source>
</evidence>
<proteinExistence type="predicted"/>
<protein>
    <recommendedName>
        <fullName evidence="3">Membrane or secreted protein</fullName>
    </recommendedName>
</protein>